<keyword evidence="2" id="KW-0472">Membrane</keyword>
<comment type="similarity">
    <text evidence="1">Belongs to the EamA transporter family.</text>
</comment>
<feature type="transmembrane region" description="Helical" evidence="2">
    <location>
        <begin position="183"/>
        <end position="203"/>
    </location>
</feature>
<feature type="transmembrane region" description="Helical" evidence="2">
    <location>
        <begin position="258"/>
        <end position="286"/>
    </location>
</feature>
<dbReference type="EMBL" id="CACRUA010000062">
    <property type="protein sequence ID" value="VYU77059.1"/>
    <property type="molecule type" value="Genomic_DNA"/>
</dbReference>
<evidence type="ECO:0000259" key="3">
    <source>
        <dbReference type="Pfam" id="PF00892"/>
    </source>
</evidence>
<keyword evidence="2" id="KW-0812">Transmembrane</keyword>
<accession>A0A6N3HMK7</accession>
<feature type="transmembrane region" description="Helical" evidence="2">
    <location>
        <begin position="9"/>
        <end position="28"/>
    </location>
</feature>
<reference evidence="4" key="1">
    <citation type="submission" date="2019-11" db="EMBL/GenBank/DDBJ databases">
        <authorList>
            <person name="Feng L."/>
        </authorList>
    </citation>
    <scope>NUCLEOTIDE SEQUENCE</scope>
    <source>
        <strain evidence="4">CsymbiosumLFYP84</strain>
    </source>
</reference>
<feature type="transmembrane region" description="Helical" evidence="2">
    <location>
        <begin position="65"/>
        <end position="85"/>
    </location>
</feature>
<feature type="transmembrane region" description="Helical" evidence="2">
    <location>
        <begin position="91"/>
        <end position="114"/>
    </location>
</feature>
<sequence>MKFLEKHPMYMIATGVVGISLSAIIVKYSDAPSLITAVYRLFFTVAMMTPVVFLNRRFRMELSRVSLRTVVLCAVSGIFLALHFVSWFESLAYTSVASSTVIVCTESIWVALGFCFLLRGRLKKKAVLSIAVTFAGSILIAMSDYGSGSSLLKGDLLALFAAVMVAAYTLLGRIVRADTSTTVYTYIVYFFCGLSLFAAALITRTPLTGYGSSSLICGLLLAICSTLLGHSVFSWCLKYLSPAFVSSSKLCEPPVASLFAMILFGEIPSLLQISGGIIILAGVIYYSRLETAA</sequence>
<dbReference type="PANTHER" id="PTHR22911">
    <property type="entry name" value="ACYL-MALONYL CONDENSING ENZYME-RELATED"/>
    <property type="match status" value="1"/>
</dbReference>
<evidence type="ECO:0000256" key="1">
    <source>
        <dbReference type="ARBA" id="ARBA00007362"/>
    </source>
</evidence>
<dbReference type="Pfam" id="PF00892">
    <property type="entry name" value="EamA"/>
    <property type="match status" value="2"/>
</dbReference>
<dbReference type="AlphaFoldDB" id="A0A6N3HMK7"/>
<gene>
    <name evidence="4" type="ORF">CSLFYP84_03931</name>
</gene>
<keyword evidence="2" id="KW-1133">Transmembrane helix</keyword>
<dbReference type="PANTHER" id="PTHR22911:SF76">
    <property type="entry name" value="EAMA DOMAIN-CONTAINING PROTEIN"/>
    <property type="match status" value="1"/>
</dbReference>
<feature type="transmembrane region" description="Helical" evidence="2">
    <location>
        <begin position="34"/>
        <end position="53"/>
    </location>
</feature>
<protein>
    <submittedName>
        <fullName evidence="4">EamA-like transporter family protein</fullName>
    </submittedName>
</protein>
<proteinExistence type="inferred from homology"/>
<organism evidence="4">
    <name type="scientific">Clostridium symbiosum</name>
    <name type="common">Bacteroides symbiosus</name>
    <dbReference type="NCBI Taxonomy" id="1512"/>
    <lineage>
        <taxon>Bacteria</taxon>
        <taxon>Bacillati</taxon>
        <taxon>Bacillota</taxon>
        <taxon>Clostridia</taxon>
        <taxon>Lachnospirales</taxon>
        <taxon>Lachnospiraceae</taxon>
        <taxon>Otoolea</taxon>
    </lineage>
</organism>
<feature type="transmembrane region" description="Helical" evidence="2">
    <location>
        <begin position="126"/>
        <end position="145"/>
    </location>
</feature>
<evidence type="ECO:0000313" key="4">
    <source>
        <dbReference type="EMBL" id="VYU77059.1"/>
    </source>
</evidence>
<dbReference type="GO" id="GO:0016020">
    <property type="term" value="C:membrane"/>
    <property type="evidence" value="ECO:0007669"/>
    <property type="project" value="InterPro"/>
</dbReference>
<feature type="transmembrane region" description="Helical" evidence="2">
    <location>
        <begin position="151"/>
        <end position="171"/>
    </location>
</feature>
<dbReference type="SUPFAM" id="SSF103481">
    <property type="entry name" value="Multidrug resistance efflux transporter EmrE"/>
    <property type="match status" value="2"/>
</dbReference>
<name>A0A6N3HMK7_CLOSY</name>
<feature type="domain" description="EamA" evidence="3">
    <location>
        <begin position="11"/>
        <end position="141"/>
    </location>
</feature>
<feature type="transmembrane region" description="Helical" evidence="2">
    <location>
        <begin position="215"/>
        <end position="237"/>
    </location>
</feature>
<feature type="domain" description="EamA" evidence="3">
    <location>
        <begin position="153"/>
        <end position="286"/>
    </location>
</feature>
<dbReference type="InterPro" id="IPR037185">
    <property type="entry name" value="EmrE-like"/>
</dbReference>
<dbReference type="RefSeq" id="WP_156684915.1">
    <property type="nucleotide sequence ID" value="NZ_CACRUA010000062.1"/>
</dbReference>
<dbReference type="InterPro" id="IPR000620">
    <property type="entry name" value="EamA_dom"/>
</dbReference>
<evidence type="ECO:0000256" key="2">
    <source>
        <dbReference type="SAM" id="Phobius"/>
    </source>
</evidence>